<keyword evidence="3" id="KW-1185">Reference proteome</keyword>
<name>A0ABM6AH05_9PROT</name>
<feature type="region of interest" description="Disordered" evidence="1">
    <location>
        <begin position="49"/>
        <end position="71"/>
    </location>
</feature>
<organism evidence="2 3">
    <name type="scientific">Acetobacter oryzifermentans</name>
    <dbReference type="NCBI Taxonomy" id="1633874"/>
    <lineage>
        <taxon>Bacteria</taxon>
        <taxon>Pseudomonadati</taxon>
        <taxon>Pseudomonadota</taxon>
        <taxon>Alphaproteobacteria</taxon>
        <taxon>Acetobacterales</taxon>
        <taxon>Acetobacteraceae</taxon>
        <taxon>Acetobacter</taxon>
    </lineage>
</organism>
<dbReference type="SUPFAM" id="SSF47598">
    <property type="entry name" value="Ribbon-helix-helix"/>
    <property type="match status" value="1"/>
</dbReference>
<evidence type="ECO:0000256" key="1">
    <source>
        <dbReference type="SAM" id="MobiDB-lite"/>
    </source>
</evidence>
<dbReference type="InterPro" id="IPR013321">
    <property type="entry name" value="Arc_rbn_hlx_hlx"/>
</dbReference>
<dbReference type="RefSeq" id="WP_063353472.1">
    <property type="nucleotide sequence ID" value="NZ_CP011120.1"/>
</dbReference>
<dbReference type="InterPro" id="IPR010985">
    <property type="entry name" value="Ribbon_hlx_hlx"/>
</dbReference>
<dbReference type="Gene3D" id="1.10.1220.10">
    <property type="entry name" value="Met repressor-like"/>
    <property type="match status" value="1"/>
</dbReference>
<accession>A0ABM6AH05</accession>
<evidence type="ECO:0000313" key="3">
    <source>
        <dbReference type="Proteomes" id="UP000076595"/>
    </source>
</evidence>
<dbReference type="EMBL" id="CP011120">
    <property type="protein sequence ID" value="ANA12928.1"/>
    <property type="molecule type" value="Genomic_DNA"/>
</dbReference>
<dbReference type="Proteomes" id="UP000076595">
    <property type="component" value="Chromosome"/>
</dbReference>
<sequence length="71" mass="8202">MAITNEGDMAQQVHFKIPMPDDVREWLDKAAPKAERSRGAHIIFLLRQEMEKEKAPEPRLGNRSDASYHNE</sequence>
<protein>
    <recommendedName>
        <fullName evidence="4">Arc-like DNA binding domain-containing protein</fullName>
    </recommendedName>
</protein>
<evidence type="ECO:0008006" key="4">
    <source>
        <dbReference type="Google" id="ProtNLM"/>
    </source>
</evidence>
<gene>
    <name evidence="2" type="ORF">WG31_01960</name>
</gene>
<reference evidence="2 3" key="1">
    <citation type="submission" date="2015-03" db="EMBL/GenBank/DDBJ databases">
        <title>Genome study of Acetobacter sp. SLV-7.</title>
        <authorList>
            <person name="Cho G.Y."/>
            <person name="Jeon C.O."/>
        </authorList>
    </citation>
    <scope>NUCLEOTIDE SEQUENCE [LARGE SCALE GENOMIC DNA]</scope>
    <source>
        <strain evidence="2 3">SLV-7</strain>
    </source>
</reference>
<evidence type="ECO:0000313" key="2">
    <source>
        <dbReference type="EMBL" id="ANA12928.1"/>
    </source>
</evidence>
<proteinExistence type="predicted"/>